<accession>A0ABX1C465</accession>
<organism evidence="2 3">
    <name type="scientific">Streptomyces bohaiensis</name>
    <dbReference type="NCBI Taxonomy" id="1431344"/>
    <lineage>
        <taxon>Bacteria</taxon>
        <taxon>Bacillati</taxon>
        <taxon>Actinomycetota</taxon>
        <taxon>Actinomycetes</taxon>
        <taxon>Kitasatosporales</taxon>
        <taxon>Streptomycetaceae</taxon>
        <taxon>Streptomyces</taxon>
    </lineage>
</organism>
<keyword evidence="3" id="KW-1185">Reference proteome</keyword>
<dbReference type="EMBL" id="JAAVJC010000013">
    <property type="protein sequence ID" value="NJQ14025.1"/>
    <property type="molecule type" value="Genomic_DNA"/>
</dbReference>
<evidence type="ECO:0000259" key="1">
    <source>
        <dbReference type="Pfam" id="PF04149"/>
    </source>
</evidence>
<name>A0ABX1C465_9ACTN</name>
<dbReference type="Proteomes" id="UP000727056">
    <property type="component" value="Unassembled WGS sequence"/>
</dbReference>
<reference evidence="2 3" key="1">
    <citation type="submission" date="2020-03" db="EMBL/GenBank/DDBJ databases">
        <title>Draft genome of Streptomyces sp. ventii, isolated from the Axial Seamount in the Pacific Ocean, and resequencing of the two type strains Streptomyces lonarensis strain NCL 716 and Streptomyces bohaiensis strain 11A07.</title>
        <authorList>
            <person name="Loughran R.M."/>
            <person name="Pfannmuller K.M."/>
            <person name="Wasson B.J."/>
            <person name="Deadmond M.C."/>
            <person name="Paddock B.E."/>
            <person name="Koyack M.J."/>
            <person name="Gallegos D.A."/>
            <person name="Mitchell E.A."/>
            <person name="Ushijima B."/>
            <person name="Saw J.H."/>
            <person name="Mcphail K.L."/>
            <person name="Videau P."/>
        </authorList>
    </citation>
    <scope>NUCLEOTIDE SEQUENCE [LARGE SCALE GENOMIC DNA]</scope>
    <source>
        <strain evidence="2 3">11A07</strain>
    </source>
</reference>
<comment type="caution">
    <text evidence="2">The sequence shown here is derived from an EMBL/GenBank/DDBJ whole genome shotgun (WGS) entry which is preliminary data.</text>
</comment>
<feature type="domain" description="DUF397" evidence="1">
    <location>
        <begin position="14"/>
        <end position="64"/>
    </location>
</feature>
<evidence type="ECO:0000313" key="3">
    <source>
        <dbReference type="Proteomes" id="UP000727056"/>
    </source>
</evidence>
<protein>
    <submittedName>
        <fullName evidence="2">DUF397 domain-containing protein</fullName>
    </submittedName>
</protein>
<dbReference type="Pfam" id="PF04149">
    <property type="entry name" value="DUF397"/>
    <property type="match status" value="1"/>
</dbReference>
<sequence length="69" mass="7131">MGSPGVVWSLPQSAWWRSSHTASNGNCVEVARIPDSVAIRDSKRPGGGVALVPCRAWAGFVAAVARGGL</sequence>
<dbReference type="InterPro" id="IPR007278">
    <property type="entry name" value="DUF397"/>
</dbReference>
<proteinExistence type="predicted"/>
<evidence type="ECO:0000313" key="2">
    <source>
        <dbReference type="EMBL" id="NJQ14025.1"/>
    </source>
</evidence>
<gene>
    <name evidence="2" type="ORF">HCN52_03470</name>
</gene>
<dbReference type="RefSeq" id="WP_168086858.1">
    <property type="nucleotide sequence ID" value="NZ_BHZH01000206.1"/>
</dbReference>